<keyword evidence="12" id="KW-0594">Phospholipid biosynthesis</keyword>
<dbReference type="EMBL" id="FRFE01000022">
    <property type="protein sequence ID" value="SHO51000.1"/>
    <property type="molecule type" value="Genomic_DNA"/>
</dbReference>
<dbReference type="Gene3D" id="1.20.120.1760">
    <property type="match status" value="1"/>
</dbReference>
<evidence type="ECO:0000256" key="6">
    <source>
        <dbReference type="ARBA" id="ARBA00022516"/>
    </source>
</evidence>
<keyword evidence="10" id="KW-0443">Lipid metabolism</keyword>
<evidence type="ECO:0000256" key="3">
    <source>
        <dbReference type="ARBA" id="ARBA00010441"/>
    </source>
</evidence>
<dbReference type="Proteomes" id="UP000184603">
    <property type="component" value="Unassembled WGS sequence"/>
</dbReference>
<evidence type="ECO:0000256" key="12">
    <source>
        <dbReference type="ARBA" id="ARBA00023209"/>
    </source>
</evidence>
<dbReference type="EC" id="2.7.8.8" evidence="4"/>
<reference evidence="17 18" key="1">
    <citation type="submission" date="2016-12" db="EMBL/GenBank/DDBJ databases">
        <authorList>
            <person name="Song W.-J."/>
            <person name="Kurnit D.M."/>
        </authorList>
    </citation>
    <scope>NUCLEOTIDE SEQUENCE [LARGE SCALE GENOMIC DNA]</scope>
    <source>
        <strain evidence="17 18">DSM 18488</strain>
    </source>
</reference>
<evidence type="ECO:0000256" key="7">
    <source>
        <dbReference type="ARBA" id="ARBA00022679"/>
    </source>
</evidence>
<feature type="transmembrane region" description="Helical" evidence="16">
    <location>
        <begin position="12"/>
        <end position="33"/>
    </location>
</feature>
<keyword evidence="11 16" id="KW-0472">Membrane</keyword>
<evidence type="ECO:0000313" key="18">
    <source>
        <dbReference type="Proteomes" id="UP000184603"/>
    </source>
</evidence>
<gene>
    <name evidence="17" type="ORF">SAMN02745220_03747</name>
</gene>
<organism evidence="17 18">
    <name type="scientific">Desulfopila aestuarii DSM 18488</name>
    <dbReference type="NCBI Taxonomy" id="1121416"/>
    <lineage>
        <taxon>Bacteria</taxon>
        <taxon>Pseudomonadati</taxon>
        <taxon>Thermodesulfobacteriota</taxon>
        <taxon>Desulfobulbia</taxon>
        <taxon>Desulfobulbales</taxon>
        <taxon>Desulfocapsaceae</taxon>
        <taxon>Desulfopila</taxon>
    </lineage>
</organism>
<evidence type="ECO:0000256" key="16">
    <source>
        <dbReference type="SAM" id="Phobius"/>
    </source>
</evidence>
<evidence type="ECO:0000256" key="14">
    <source>
        <dbReference type="ARBA" id="ARBA00032361"/>
    </source>
</evidence>
<keyword evidence="13" id="KW-1208">Phospholipid metabolism</keyword>
<dbReference type="InterPro" id="IPR004533">
    <property type="entry name" value="CDP-diaglyc--ser_O-PTrfase"/>
</dbReference>
<protein>
    <recommendedName>
        <fullName evidence="5">CDP-diacylglycerol--serine O-phosphatidyltransferase</fullName>
        <ecNumber evidence="4">2.7.8.8</ecNumber>
    </recommendedName>
    <alternativeName>
        <fullName evidence="14">Phosphatidylserine synthase</fullName>
    </alternativeName>
</protein>
<dbReference type="PANTHER" id="PTHR14269">
    <property type="entry name" value="CDP-DIACYLGLYCEROL--GLYCEROL-3-PHOSPHATE 3-PHOSPHATIDYLTRANSFERASE-RELATED"/>
    <property type="match status" value="1"/>
</dbReference>
<dbReference type="InterPro" id="IPR000462">
    <property type="entry name" value="CDP-OH_P_trans"/>
</dbReference>
<dbReference type="GO" id="GO:0003882">
    <property type="term" value="F:CDP-diacylglycerol-serine O-phosphatidyltransferase activity"/>
    <property type="evidence" value="ECO:0007669"/>
    <property type="project" value="UniProtKB-EC"/>
</dbReference>
<evidence type="ECO:0000256" key="10">
    <source>
        <dbReference type="ARBA" id="ARBA00023098"/>
    </source>
</evidence>
<evidence type="ECO:0000256" key="2">
    <source>
        <dbReference type="ARBA" id="ARBA00004127"/>
    </source>
</evidence>
<comment type="similarity">
    <text evidence="3 15">Belongs to the CDP-alcohol phosphatidyltransferase class-I family.</text>
</comment>
<comment type="catalytic activity">
    <reaction evidence="1">
        <text>a CDP-1,2-diacyl-sn-glycerol + L-serine = a 1,2-diacyl-sn-glycero-3-phospho-L-serine + CMP + H(+)</text>
        <dbReference type="Rhea" id="RHEA:16913"/>
        <dbReference type="ChEBI" id="CHEBI:15378"/>
        <dbReference type="ChEBI" id="CHEBI:33384"/>
        <dbReference type="ChEBI" id="CHEBI:57262"/>
        <dbReference type="ChEBI" id="CHEBI:58332"/>
        <dbReference type="ChEBI" id="CHEBI:60377"/>
        <dbReference type="EC" id="2.7.8.8"/>
    </reaction>
</comment>
<keyword evidence="7 15" id="KW-0808">Transferase</keyword>
<keyword evidence="8 16" id="KW-0812">Transmembrane</keyword>
<evidence type="ECO:0000256" key="5">
    <source>
        <dbReference type="ARBA" id="ARBA00017171"/>
    </source>
</evidence>
<dbReference type="STRING" id="1121416.SAMN02745220_03747"/>
<dbReference type="GO" id="GO:0016020">
    <property type="term" value="C:membrane"/>
    <property type="evidence" value="ECO:0007669"/>
    <property type="project" value="InterPro"/>
</dbReference>
<keyword evidence="9 16" id="KW-1133">Transmembrane helix</keyword>
<keyword evidence="18" id="KW-1185">Reference proteome</keyword>
<keyword evidence="6" id="KW-0444">Lipid biosynthesis</keyword>
<dbReference type="Pfam" id="PF01066">
    <property type="entry name" value="CDP-OH_P_transf"/>
    <property type="match status" value="1"/>
</dbReference>
<evidence type="ECO:0000256" key="11">
    <source>
        <dbReference type="ARBA" id="ARBA00023136"/>
    </source>
</evidence>
<dbReference type="OrthoDB" id="9777147at2"/>
<dbReference type="NCBIfam" id="TIGR00473">
    <property type="entry name" value="pssA"/>
    <property type="match status" value="1"/>
</dbReference>
<dbReference type="PANTHER" id="PTHR14269:SF61">
    <property type="entry name" value="CDP-DIACYLGLYCEROL--SERINE O-PHOSPHATIDYLTRANSFERASE"/>
    <property type="match status" value="1"/>
</dbReference>
<evidence type="ECO:0000256" key="9">
    <source>
        <dbReference type="ARBA" id="ARBA00022989"/>
    </source>
</evidence>
<evidence type="ECO:0000256" key="15">
    <source>
        <dbReference type="RuleBase" id="RU003750"/>
    </source>
</evidence>
<feature type="transmembrane region" description="Helical" evidence="16">
    <location>
        <begin position="160"/>
        <end position="180"/>
    </location>
</feature>
<feature type="transmembrane region" description="Helical" evidence="16">
    <location>
        <begin position="192"/>
        <end position="210"/>
    </location>
</feature>
<comment type="subcellular location">
    <subcellularLocation>
        <location evidence="2">Endomembrane system</location>
        <topology evidence="2">Multi-pass membrane protein</topology>
    </subcellularLocation>
</comment>
<sequence length="257" mass="28533">MQNAEQEMSTKFYPLPCMFTIASLFCGFYSIIASIKGDFFVAATAIIVAAVFDGLDGRVARMTNTTSLFGKELDSLCDVVSFGVAPGILAYYWALLPYGRYGWLAAFLYVATTTLRLARFNSQKTSSKYFTGLPCPAAAGTLSASVLFCNFLGLEEAVTHISLLLLVYLLSYLMVSNHRYHSFKQPPQAGKIRTFQLMVAAVLVFVLIAAEPQVMLFVLAVLYVPSGPLYGIFRLIRRRSARHEEAEPVKEHYRDTP</sequence>
<dbReference type="GO" id="GO:0012505">
    <property type="term" value="C:endomembrane system"/>
    <property type="evidence" value="ECO:0007669"/>
    <property type="project" value="UniProtKB-SubCell"/>
</dbReference>
<feature type="transmembrane region" description="Helical" evidence="16">
    <location>
        <begin position="130"/>
        <end position="154"/>
    </location>
</feature>
<accession>A0A1M7YEE5</accession>
<dbReference type="RefSeq" id="WP_143170775.1">
    <property type="nucleotide sequence ID" value="NZ_FRFE01000022.1"/>
</dbReference>
<evidence type="ECO:0000256" key="4">
    <source>
        <dbReference type="ARBA" id="ARBA00013174"/>
    </source>
</evidence>
<feature type="transmembrane region" description="Helical" evidence="16">
    <location>
        <begin position="216"/>
        <end position="233"/>
    </location>
</feature>
<dbReference type="PROSITE" id="PS00379">
    <property type="entry name" value="CDP_ALCOHOL_P_TRANSF"/>
    <property type="match status" value="1"/>
</dbReference>
<name>A0A1M7YEE5_9BACT</name>
<dbReference type="InterPro" id="IPR050324">
    <property type="entry name" value="CDP-alcohol_PTase-I"/>
</dbReference>
<dbReference type="InterPro" id="IPR048254">
    <property type="entry name" value="CDP_ALCOHOL_P_TRANSF_CS"/>
</dbReference>
<dbReference type="AlphaFoldDB" id="A0A1M7YEE5"/>
<proteinExistence type="inferred from homology"/>
<dbReference type="GO" id="GO:0008654">
    <property type="term" value="P:phospholipid biosynthetic process"/>
    <property type="evidence" value="ECO:0007669"/>
    <property type="project" value="UniProtKB-KW"/>
</dbReference>
<evidence type="ECO:0000313" key="17">
    <source>
        <dbReference type="EMBL" id="SHO51000.1"/>
    </source>
</evidence>
<dbReference type="InterPro" id="IPR043130">
    <property type="entry name" value="CDP-OH_PTrfase_TM_dom"/>
</dbReference>
<evidence type="ECO:0000256" key="1">
    <source>
        <dbReference type="ARBA" id="ARBA00000287"/>
    </source>
</evidence>
<evidence type="ECO:0000256" key="13">
    <source>
        <dbReference type="ARBA" id="ARBA00023264"/>
    </source>
</evidence>
<evidence type="ECO:0000256" key="8">
    <source>
        <dbReference type="ARBA" id="ARBA00022692"/>
    </source>
</evidence>